<name>D5BSV6_PUNMI</name>
<evidence type="ECO:0000256" key="3">
    <source>
        <dbReference type="ARBA" id="ARBA00022748"/>
    </source>
</evidence>
<evidence type="ECO:0000256" key="5">
    <source>
        <dbReference type="ARBA" id="ARBA00023136"/>
    </source>
</evidence>
<evidence type="ECO:0000313" key="10">
    <source>
        <dbReference type="Proteomes" id="UP000007460"/>
    </source>
</evidence>
<feature type="transmembrane region" description="Helical" evidence="6">
    <location>
        <begin position="477"/>
        <end position="499"/>
    </location>
</feature>
<comment type="subcellular location">
    <subcellularLocation>
        <location evidence="1">Membrane</location>
        <topology evidence="1">Multi-pass membrane protein</topology>
    </subcellularLocation>
</comment>
<proteinExistence type="predicted"/>
<feature type="transmembrane region" description="Helical" evidence="6">
    <location>
        <begin position="446"/>
        <end position="471"/>
    </location>
</feature>
<gene>
    <name evidence="9" type="ordered locus">SAR116_1110</name>
</gene>
<feature type="transmembrane region" description="Helical" evidence="6">
    <location>
        <begin position="403"/>
        <end position="425"/>
    </location>
</feature>
<evidence type="ECO:0000256" key="4">
    <source>
        <dbReference type="ARBA" id="ARBA00022989"/>
    </source>
</evidence>
<dbReference type="PANTHER" id="PTHR32234:SF3">
    <property type="entry name" value="SUPPRESSION OF COPPER SENSITIVITY PROTEIN"/>
    <property type="match status" value="1"/>
</dbReference>
<organism evidence="9 10">
    <name type="scientific">Puniceispirillum marinum (strain IMCC1322)</name>
    <dbReference type="NCBI Taxonomy" id="488538"/>
    <lineage>
        <taxon>Bacteria</taxon>
        <taxon>Pseudomonadati</taxon>
        <taxon>Pseudomonadota</taxon>
        <taxon>Alphaproteobacteria</taxon>
        <taxon>Candidatus Puniceispirillales</taxon>
        <taxon>Candidatus Puniceispirillaceae</taxon>
        <taxon>Candidatus Puniceispirillum</taxon>
    </lineage>
</organism>
<dbReference type="eggNOG" id="COG4233">
    <property type="taxonomic scope" value="Bacteria"/>
</dbReference>
<keyword evidence="10" id="KW-1185">Reference proteome</keyword>
<accession>D5BSV6</accession>
<dbReference type="eggNOG" id="COG4232">
    <property type="taxonomic scope" value="Bacteria"/>
</dbReference>
<dbReference type="InterPro" id="IPR036249">
    <property type="entry name" value="Thioredoxin-like_sf"/>
</dbReference>
<dbReference type="InterPro" id="IPR028250">
    <property type="entry name" value="DsbDN"/>
</dbReference>
<dbReference type="InterPro" id="IPR003834">
    <property type="entry name" value="Cyt_c_assmbl_TM_dom"/>
</dbReference>
<keyword evidence="5 6" id="KW-0472">Membrane</keyword>
<dbReference type="RefSeq" id="WP_013045982.1">
    <property type="nucleotide sequence ID" value="NC_014010.1"/>
</dbReference>
<sequence length="726" mass="77652">MKNSLSLKSDRYSLSVWHICQREVTYLLMALITLIPSIFMPSSANAADSIWIGDPSMAEMRLISAVDGTGRLENIPLGLEFRMAPGWKIYWRTPGEAGLPPSINLDQNFNKALSAQVAWPAPKRFNAFGFDNFGYAEHVVLPISLAGHISGTPLQLTADVEALVCADICVPLAGTLDLDIANGVAMPTIHTQMIAEYASAVPRPGSAPNINAQAIWHDRENLYVRFAALTAPIEDIFVEGIDGVAFKKPEMNGQTARIAMQGTLPENMIGMPVTLTVVGQPSRAGLGKGDIELAEARLFIGTASEVTHSDSQTTASLALGAILFTAFLGGLILNLMPCVLPVLAIKVTSILSVAGMSAGHVRRRFLASAAGILVSFMILAAGLGTLRYAGAQIGWGIQFQNPVFLIAMALVISLFALIMLDRVTVPIPAFVSRLSAGAGSGYAGDFLAGMLATLLATPCSAPFVGTAITAALTGNDIMLVGIFAAMGFGLALPWLLLALWPQAVAFLPKPGRWMVSMKYVLALFLGGTVIWLLTIFHTLGGSDATRAVVVILVLGFGLVAFRGFTVRIARLIMSFTVVAALAVPIMMSPDLPEQPLPEAILGVDVAWQPWHVKGIDMYLAKGQVVFVDVTADWCITCKVNKRFVINDPAIAARLGTARQQGKLVMLQADWTRPDRDISRFLAQYGRFGIPFNAIFSPSHPSGIILPELLTTDIVDRHLDLAGLGVN</sequence>
<dbReference type="STRING" id="488538.SAR116_1110"/>
<dbReference type="AlphaFoldDB" id="D5BSV6"/>
<dbReference type="HOGENOM" id="CLU_014657_1_1_5"/>
<feature type="domain" description="Thiol:disulfide interchange protein DsbD N-terminal" evidence="8">
    <location>
        <begin position="74"/>
        <end position="173"/>
    </location>
</feature>
<dbReference type="Gene3D" id="3.40.30.10">
    <property type="entry name" value="Glutaredoxin"/>
    <property type="match status" value="1"/>
</dbReference>
<keyword evidence="4 6" id="KW-1133">Transmembrane helix</keyword>
<dbReference type="GO" id="GO:0045454">
    <property type="term" value="P:cell redox homeostasis"/>
    <property type="evidence" value="ECO:0007669"/>
    <property type="project" value="TreeGrafter"/>
</dbReference>
<dbReference type="EC" id="1.8.1.8" evidence="9"/>
<reference evidence="9 10" key="1">
    <citation type="journal article" date="2010" name="J. Bacteriol.">
        <title>Complete genome sequence of "Candidatus Puniceispirillum marinum" IMCC1322, a representative of the SAR116 clade in the Alphaproteobacteria.</title>
        <authorList>
            <person name="Oh H.M."/>
            <person name="Kwon K.K."/>
            <person name="Kang I."/>
            <person name="Kang S.G."/>
            <person name="Lee J.H."/>
            <person name="Kim S.J."/>
            <person name="Cho J.C."/>
        </authorList>
    </citation>
    <scope>NUCLEOTIDE SEQUENCE [LARGE SCALE GENOMIC DNA]</scope>
    <source>
        <strain evidence="9 10">IMCC1322</strain>
    </source>
</reference>
<feature type="transmembrane region" description="Helical" evidence="6">
    <location>
        <begin position="317"/>
        <end position="344"/>
    </location>
</feature>
<feature type="transmembrane region" description="Helical" evidence="6">
    <location>
        <begin position="365"/>
        <end position="383"/>
    </location>
</feature>
<evidence type="ECO:0000259" key="8">
    <source>
        <dbReference type="Pfam" id="PF11412"/>
    </source>
</evidence>
<dbReference type="SUPFAM" id="SSF52833">
    <property type="entry name" value="Thioredoxin-like"/>
    <property type="match status" value="1"/>
</dbReference>
<keyword evidence="2 6" id="KW-0812">Transmembrane</keyword>
<feature type="domain" description="Cytochrome C biogenesis protein transmembrane" evidence="7">
    <location>
        <begin position="322"/>
        <end position="534"/>
    </location>
</feature>
<evidence type="ECO:0000256" key="2">
    <source>
        <dbReference type="ARBA" id="ARBA00022692"/>
    </source>
</evidence>
<dbReference type="GO" id="GO:0016020">
    <property type="term" value="C:membrane"/>
    <property type="evidence" value="ECO:0007669"/>
    <property type="project" value="UniProtKB-SubCell"/>
</dbReference>
<dbReference type="EMBL" id="CP001751">
    <property type="protein sequence ID" value="ADE39353.1"/>
    <property type="molecule type" value="Genomic_DNA"/>
</dbReference>
<dbReference type="Pfam" id="PF13899">
    <property type="entry name" value="Thioredoxin_7"/>
    <property type="match status" value="1"/>
</dbReference>
<keyword evidence="3" id="KW-0201">Cytochrome c-type biogenesis</keyword>
<dbReference type="InterPro" id="IPR035671">
    <property type="entry name" value="DsbD_gamma"/>
</dbReference>
<dbReference type="GO" id="GO:0017004">
    <property type="term" value="P:cytochrome complex assembly"/>
    <property type="evidence" value="ECO:0007669"/>
    <property type="project" value="UniProtKB-KW"/>
</dbReference>
<feature type="transmembrane region" description="Helical" evidence="6">
    <location>
        <begin position="519"/>
        <end position="538"/>
    </location>
</feature>
<dbReference type="Proteomes" id="UP000007460">
    <property type="component" value="Chromosome"/>
</dbReference>
<dbReference type="KEGG" id="apb:SAR116_1110"/>
<evidence type="ECO:0000259" key="7">
    <source>
        <dbReference type="Pfam" id="PF02683"/>
    </source>
</evidence>
<protein>
    <submittedName>
        <fullName evidence="9">Putative suppressor for copper-sensitivity B</fullName>
        <ecNumber evidence="9">1.8.1.8</ecNumber>
    </submittedName>
</protein>
<dbReference type="GO" id="GO:0047134">
    <property type="term" value="F:protein-disulfide reductase [NAD(P)H] activity"/>
    <property type="evidence" value="ECO:0007669"/>
    <property type="project" value="UniProtKB-EC"/>
</dbReference>
<feature type="transmembrane region" description="Helical" evidence="6">
    <location>
        <begin position="568"/>
        <end position="587"/>
    </location>
</feature>
<evidence type="ECO:0000256" key="6">
    <source>
        <dbReference type="SAM" id="Phobius"/>
    </source>
</evidence>
<dbReference type="PANTHER" id="PTHR32234">
    <property type="entry name" value="THIOL:DISULFIDE INTERCHANGE PROTEIN DSBD"/>
    <property type="match status" value="1"/>
</dbReference>
<evidence type="ECO:0000313" key="9">
    <source>
        <dbReference type="EMBL" id="ADE39353.1"/>
    </source>
</evidence>
<feature type="transmembrane region" description="Helical" evidence="6">
    <location>
        <begin position="544"/>
        <end position="561"/>
    </location>
</feature>
<evidence type="ECO:0000256" key="1">
    <source>
        <dbReference type="ARBA" id="ARBA00004141"/>
    </source>
</evidence>
<dbReference type="OrthoDB" id="9811036at2"/>
<keyword evidence="9" id="KW-0560">Oxidoreductase</keyword>
<dbReference type="Pfam" id="PF11412">
    <property type="entry name" value="DsbD_N"/>
    <property type="match status" value="1"/>
</dbReference>
<dbReference type="Pfam" id="PF02683">
    <property type="entry name" value="DsbD_TM"/>
    <property type="match status" value="1"/>
</dbReference>
<dbReference type="CDD" id="cd02953">
    <property type="entry name" value="DsbDgamma"/>
    <property type="match status" value="1"/>
</dbReference>